<dbReference type="PANTHER" id="PTHR33067:SF15">
    <property type="entry name" value="RNA-DIRECTED DNA POLYMERASE"/>
    <property type="match status" value="1"/>
</dbReference>
<reference evidence="2 3" key="2">
    <citation type="submission" date="2025-05" db="UniProtKB">
        <authorList>
            <consortium name="RefSeq"/>
        </authorList>
    </citation>
    <scope>IDENTIFICATION</scope>
</reference>
<dbReference type="PANTHER" id="PTHR33067">
    <property type="entry name" value="RNA-DIRECTED DNA POLYMERASE-RELATED"/>
    <property type="match status" value="1"/>
</dbReference>
<protein>
    <submittedName>
        <fullName evidence="2 3">Uncharacterized protein</fullName>
    </submittedName>
</protein>
<organism evidence="1 3">
    <name type="scientific">Gossypium hirsutum</name>
    <name type="common">Upland cotton</name>
    <name type="synonym">Gossypium mexicanum</name>
    <dbReference type="NCBI Taxonomy" id="3635"/>
    <lineage>
        <taxon>Eukaryota</taxon>
        <taxon>Viridiplantae</taxon>
        <taxon>Streptophyta</taxon>
        <taxon>Embryophyta</taxon>
        <taxon>Tracheophyta</taxon>
        <taxon>Spermatophyta</taxon>
        <taxon>Magnoliopsida</taxon>
        <taxon>eudicotyledons</taxon>
        <taxon>Gunneridae</taxon>
        <taxon>Pentapetalae</taxon>
        <taxon>rosids</taxon>
        <taxon>malvids</taxon>
        <taxon>Malvales</taxon>
        <taxon>Malvaceae</taxon>
        <taxon>Malvoideae</taxon>
        <taxon>Gossypium</taxon>
    </lineage>
</organism>
<dbReference type="CDD" id="cd00303">
    <property type="entry name" value="retropepsin_like"/>
    <property type="match status" value="1"/>
</dbReference>
<evidence type="ECO:0000313" key="1">
    <source>
        <dbReference type="Proteomes" id="UP000818029"/>
    </source>
</evidence>
<dbReference type="Gene3D" id="2.40.70.10">
    <property type="entry name" value="Acid Proteases"/>
    <property type="match status" value="1"/>
</dbReference>
<sequence>MSQPTHQNLSAEAKTHTMLEQMMKMMADQKKEIDGRFQSLESAVKQLQTRASSTDVNLGNLQAQVNNRLPSQLVANLRDNVSAVTLRNGKELRSILKKVQNSDKEDDTEVQKVRFSDIEGENLALPKVDLQLSQVAPKEAGKSRLQQPIAAYDAANFEQETRVPELRAQASQNTNNQPRSYVPKAPFPKRLMKEKSDDVNAEILETFRKVQVNIPLIDAIKQVPRYAKFLKELCTSKRKLIGNEKISLGKNVSAVFQKKLPTKCKDPGMFSIHCKIGDRKLDRAMLDLGASINVMPRSIYGRVQLGALKDTGLIIQLADRSNAYPDGVLEDVLVQVNELVFPADFYVLDMGPNDNSIDVPLLLGRPFLKTARTKIDVYKGNLTMEFDGEIIKFNIFDAMRYPTDINSVFTLNVIDNFVQDVYELGDEDELKSVLAKSIFDIDEQEFIVSDSLIDSIYALDSPKLTRFKPILPDLTATIKQVPSLISPSKLELKKLPKNLKYIYLGENQTLPLIVSNALTKMQESKLLRVLREHKEAFGWTRADIRGLNTTLCTHKIALEPDSVPKRDPQRRLNPPMMEVVKTEILKWLEAMSFIL</sequence>
<proteinExistence type="predicted"/>
<evidence type="ECO:0000313" key="2">
    <source>
        <dbReference type="RefSeq" id="XP_040943316.1"/>
    </source>
</evidence>
<gene>
    <name evidence="2 3" type="primary">LOC107921207</name>
</gene>
<keyword evidence="1" id="KW-1185">Reference proteome</keyword>
<accession>A0ABM2ZNG7</accession>
<name>A0ABM2ZNG7_GOSHI</name>
<reference evidence="1" key="1">
    <citation type="journal article" date="2020" name="Nat. Genet.">
        <title>Genomic diversifications of five Gossypium allopolyploid species and their impact on cotton improvement.</title>
        <authorList>
            <person name="Chen Z.J."/>
            <person name="Sreedasyam A."/>
            <person name="Ando A."/>
            <person name="Song Q."/>
            <person name="De Santiago L.M."/>
            <person name="Hulse-Kemp A.M."/>
            <person name="Ding M."/>
            <person name="Ye W."/>
            <person name="Kirkbride R.C."/>
            <person name="Jenkins J."/>
            <person name="Plott C."/>
            <person name="Lovell J."/>
            <person name="Lin Y.M."/>
            <person name="Vaughn R."/>
            <person name="Liu B."/>
            <person name="Simpson S."/>
            <person name="Scheffler B.E."/>
            <person name="Wen L."/>
            <person name="Saski C.A."/>
            <person name="Grover C.E."/>
            <person name="Hu G."/>
            <person name="Conover J.L."/>
            <person name="Carlson J.W."/>
            <person name="Shu S."/>
            <person name="Boston L.B."/>
            <person name="Williams M."/>
            <person name="Peterson D.G."/>
            <person name="McGee K."/>
            <person name="Jones D.C."/>
            <person name="Wendel J.F."/>
            <person name="Stelly D.M."/>
            <person name="Grimwood J."/>
            <person name="Schmutz J."/>
        </authorList>
    </citation>
    <scope>NUCLEOTIDE SEQUENCE [LARGE SCALE GENOMIC DNA]</scope>
    <source>
        <strain evidence="1">cv. TM-1</strain>
    </source>
</reference>
<dbReference type="GeneID" id="107921207"/>
<dbReference type="RefSeq" id="XP_040943317.1">
    <property type="nucleotide sequence ID" value="XM_041087383.1"/>
</dbReference>
<dbReference type="InterPro" id="IPR021109">
    <property type="entry name" value="Peptidase_aspartic_dom_sf"/>
</dbReference>
<dbReference type="RefSeq" id="XP_040943316.1">
    <property type="nucleotide sequence ID" value="XM_041087382.1"/>
</dbReference>
<dbReference type="Proteomes" id="UP000818029">
    <property type="component" value="Chromosome D01"/>
</dbReference>
<evidence type="ECO:0000313" key="3">
    <source>
        <dbReference type="RefSeq" id="XP_040943317.1"/>
    </source>
</evidence>